<dbReference type="HOGENOM" id="CLU_2068721_0_0_4"/>
<dbReference type="Proteomes" id="UP000007437">
    <property type="component" value="Chromosome"/>
</dbReference>
<dbReference type="STRING" id="882378.RBRH_00916"/>
<evidence type="ECO:0000313" key="2">
    <source>
        <dbReference type="Proteomes" id="UP000007437"/>
    </source>
</evidence>
<organism evidence="1 2">
    <name type="scientific">Mycetohabitans rhizoxinica (strain DSM 19002 / CIP 109453 / HKI 454)</name>
    <name type="common">Paraburkholderia rhizoxinica</name>
    <dbReference type="NCBI Taxonomy" id="882378"/>
    <lineage>
        <taxon>Bacteria</taxon>
        <taxon>Pseudomonadati</taxon>
        <taxon>Pseudomonadota</taxon>
        <taxon>Betaproteobacteria</taxon>
        <taxon>Burkholderiales</taxon>
        <taxon>Burkholderiaceae</taxon>
        <taxon>Mycetohabitans</taxon>
    </lineage>
</organism>
<reference evidence="1 2" key="1">
    <citation type="journal article" date="2011" name="J. Bacteriol.">
        <title>Complete genome sequence of Burkholderia rhizoxinica, an endosymbiont of Rhizopus microsporus.</title>
        <authorList>
            <person name="Lackner G."/>
            <person name="Moebius N."/>
            <person name="Partida-Martinez L."/>
            <person name="Hertweck C."/>
        </authorList>
    </citation>
    <scope>NUCLEOTIDE SEQUENCE [LARGE SCALE GENOMIC DNA]</scope>
    <source>
        <strain evidence="2">DSM 19002 / CIP 109453 / HKI 454</strain>
    </source>
</reference>
<name>E5AN10_MYCRK</name>
<dbReference type="EMBL" id="FR687359">
    <property type="protein sequence ID" value="CBW74091.1"/>
    <property type="molecule type" value="Genomic_DNA"/>
</dbReference>
<gene>
    <name evidence="1" type="ordered locus">RBRH_00916</name>
</gene>
<dbReference type="KEGG" id="brh:RBRH_00916"/>
<evidence type="ECO:0000313" key="1">
    <source>
        <dbReference type="EMBL" id="CBW74091.1"/>
    </source>
</evidence>
<proteinExistence type="predicted"/>
<sequence>MQNRFAGTVSGTRLRCRPIACSRIKRRLANFAASFYSESRTAIRTRQKIRCPLPKMACHLNAAPVAHRAIGIELARRRLCVRSGFWAAAYMQIAASGRVRFTDYSGVMRHIELAGNGV</sequence>
<protein>
    <submittedName>
        <fullName evidence="1">Uncharacterized protein</fullName>
    </submittedName>
</protein>
<dbReference type="AlphaFoldDB" id="E5AN10"/>
<accession>E5AN10</accession>